<proteinExistence type="predicted"/>
<evidence type="ECO:0000256" key="1">
    <source>
        <dbReference type="SAM" id="MobiDB-lite"/>
    </source>
</evidence>
<reference evidence="3" key="1">
    <citation type="journal article" date="2019" name="Int. J. Syst. Evol. Microbiol.">
        <title>The Global Catalogue of Microorganisms (GCM) 10K type strain sequencing project: providing services to taxonomists for standard genome sequencing and annotation.</title>
        <authorList>
            <consortium name="The Broad Institute Genomics Platform"/>
            <consortium name="The Broad Institute Genome Sequencing Center for Infectious Disease"/>
            <person name="Wu L."/>
            <person name="Ma J."/>
        </authorList>
    </citation>
    <scope>NUCLEOTIDE SEQUENCE [LARGE SCALE GENOMIC DNA]</scope>
    <source>
        <strain evidence="3">JCM 17983</strain>
    </source>
</reference>
<evidence type="ECO:0008006" key="4">
    <source>
        <dbReference type="Google" id="ProtNLM"/>
    </source>
</evidence>
<comment type="caution">
    <text evidence="2">The sequence shown here is derived from an EMBL/GenBank/DDBJ whole genome shotgun (WGS) entry which is preliminary data.</text>
</comment>
<name>A0ABP9F542_9PSEU</name>
<dbReference type="Proteomes" id="UP001500457">
    <property type="component" value="Unassembled WGS sequence"/>
</dbReference>
<keyword evidence="3" id="KW-1185">Reference proteome</keyword>
<evidence type="ECO:0000313" key="2">
    <source>
        <dbReference type="EMBL" id="GAA4893373.1"/>
    </source>
</evidence>
<feature type="region of interest" description="Disordered" evidence="1">
    <location>
        <begin position="1"/>
        <end position="27"/>
    </location>
</feature>
<dbReference type="EMBL" id="BAABHQ010000024">
    <property type="protein sequence ID" value="GAA4893373.1"/>
    <property type="molecule type" value="Genomic_DNA"/>
</dbReference>
<organism evidence="2 3">
    <name type="scientific">Actinomycetospora straminea</name>
    <dbReference type="NCBI Taxonomy" id="663607"/>
    <lineage>
        <taxon>Bacteria</taxon>
        <taxon>Bacillati</taxon>
        <taxon>Actinomycetota</taxon>
        <taxon>Actinomycetes</taxon>
        <taxon>Pseudonocardiales</taxon>
        <taxon>Pseudonocardiaceae</taxon>
        <taxon>Actinomycetospora</taxon>
    </lineage>
</organism>
<feature type="compositionally biased region" description="Basic residues" evidence="1">
    <location>
        <begin position="1"/>
        <end position="10"/>
    </location>
</feature>
<accession>A0ABP9F542</accession>
<protein>
    <recommendedName>
        <fullName evidence="4">ATP/GTP-binding protein</fullName>
    </recommendedName>
</protein>
<sequence>MPRRSRRPPRSARPAPASPPLRGGWVRDEDGWTVRSVSGTAATKTYVCPGCHQDIPPGTPHVVAWPADEPEGTVERRHWHTGCWRRARRS</sequence>
<evidence type="ECO:0000313" key="3">
    <source>
        <dbReference type="Proteomes" id="UP001500457"/>
    </source>
</evidence>
<dbReference type="RefSeq" id="WP_274232213.1">
    <property type="nucleotide sequence ID" value="NZ_BAABHQ010000024.1"/>
</dbReference>
<gene>
    <name evidence="2" type="ORF">GCM10023203_54330</name>
</gene>